<dbReference type="EMBL" id="LR586016">
    <property type="protein sequence ID" value="VIP05130.1"/>
    <property type="molecule type" value="Genomic_DNA"/>
</dbReference>
<dbReference type="Proteomes" id="UP000464378">
    <property type="component" value="Chromosome"/>
</dbReference>
<dbReference type="Pfam" id="PF03629">
    <property type="entry name" value="SASA"/>
    <property type="match status" value="2"/>
</dbReference>
<evidence type="ECO:0000256" key="2">
    <source>
        <dbReference type="SAM" id="SignalP"/>
    </source>
</evidence>
<feature type="signal peptide" evidence="2">
    <location>
        <begin position="1"/>
        <end position="24"/>
    </location>
</feature>
<feature type="chain" id="PRO_5036383940" description="Sialate O-acetylesterase domain-containing protein" evidence="2">
    <location>
        <begin position="25"/>
        <end position="525"/>
    </location>
</feature>
<organism evidence="4">
    <name type="scientific">Tuwongella immobilis</name>
    <dbReference type="NCBI Taxonomy" id="692036"/>
    <lineage>
        <taxon>Bacteria</taxon>
        <taxon>Pseudomonadati</taxon>
        <taxon>Planctomycetota</taxon>
        <taxon>Planctomycetia</taxon>
        <taxon>Gemmatales</taxon>
        <taxon>Gemmataceae</taxon>
        <taxon>Tuwongella</taxon>
    </lineage>
</organism>
<evidence type="ECO:0000259" key="3">
    <source>
        <dbReference type="Pfam" id="PF03629"/>
    </source>
</evidence>
<name>A0A6C2YU17_9BACT</name>
<dbReference type="InterPro" id="IPR039329">
    <property type="entry name" value="SIAE"/>
</dbReference>
<feature type="domain" description="Sialate O-acetylesterase" evidence="3">
    <location>
        <begin position="283"/>
        <end position="380"/>
    </location>
</feature>
<dbReference type="GO" id="GO:0001681">
    <property type="term" value="F:sialate O-acetylesterase activity"/>
    <property type="evidence" value="ECO:0007669"/>
    <property type="project" value="InterPro"/>
</dbReference>
<keyword evidence="2" id="KW-0732">Signal</keyword>
<dbReference type="InterPro" id="IPR005181">
    <property type="entry name" value="SASA"/>
</dbReference>
<dbReference type="Gene3D" id="3.40.50.1110">
    <property type="entry name" value="SGNH hydrolase"/>
    <property type="match status" value="1"/>
</dbReference>
<dbReference type="PANTHER" id="PTHR22901">
    <property type="entry name" value="SIALATE O-ACETYLESTERASE"/>
    <property type="match status" value="1"/>
</dbReference>
<dbReference type="RefSeq" id="WP_162660146.1">
    <property type="nucleotide sequence ID" value="NZ_LR593887.1"/>
</dbReference>
<evidence type="ECO:0000313" key="4">
    <source>
        <dbReference type="EMBL" id="VIP05130.1"/>
    </source>
</evidence>
<sequence length="525" mass="56857">MHTRMKATLLALAAGVSFALPASAAVKLHNLISNGVVFQAEKPIRVFGTANPGEKVSAELTFGDATTKAEAVAADDKGNWLLELPARPVTTTGGKLTVKGENTLTVSDVLVGEVWVCSGQSNMEWPLAATDNPKPVIEAAKNPMIRLFTVPKAVSDVPLTDVPLKWVPCDAKTVEYFSAVGYYFGKDLNAARKVPVGLIHSSWGGTICEAWTSKESLGAVPSLKYFLERIPNRAAYQQNAEAYLEKLEKYLAEGKAGLKAGKPLPPVPVPPAPVNLGNPNQPTVLYNAMIAPLTKFNIKGAIWYQGESNAGRAYEYRTLFPTMIEDWRKAFRDESLAFMLVQLAPWRAINAEPMESDWAELREAQLLATKKLKHVGIAVITDVGDVADIHPRKKGPVGARLALAARALAYGEKIPYQGPTFEKLEVRDGKAIVHFGNTEGKLVVKGEKLTGFTVAGADKKFYNATAVVEGDTVVVSAPQVSKPVAVRFGWANFPVVNLWNQADLPASPFRTDDFRGVTQPAEPKK</sequence>
<reference evidence="4" key="1">
    <citation type="submission" date="2019-04" db="EMBL/GenBank/DDBJ databases">
        <authorList>
            <consortium name="Science for Life Laboratories"/>
        </authorList>
    </citation>
    <scope>NUCLEOTIDE SEQUENCE</scope>
    <source>
        <strain evidence="4">MBLW1</strain>
    </source>
</reference>
<evidence type="ECO:0000256" key="1">
    <source>
        <dbReference type="ARBA" id="ARBA00022801"/>
    </source>
</evidence>
<dbReference type="InterPro" id="IPR036514">
    <property type="entry name" value="SGNH_hydro_sf"/>
</dbReference>
<feature type="domain" description="Sialate O-acetylesterase" evidence="3">
    <location>
        <begin position="113"/>
        <end position="216"/>
    </location>
</feature>
<dbReference type="KEGG" id="tim:GMBLW1_40630"/>
<keyword evidence="5" id="KW-1185">Reference proteome</keyword>
<evidence type="ECO:0000313" key="5">
    <source>
        <dbReference type="Proteomes" id="UP000464378"/>
    </source>
</evidence>
<gene>
    <name evidence="4" type="ORF">GMBLW1_40630</name>
</gene>
<proteinExistence type="predicted"/>
<dbReference type="AlphaFoldDB" id="A0A6C2YU17"/>
<accession>A0A6C2YU17</accession>
<dbReference type="GO" id="GO:0005975">
    <property type="term" value="P:carbohydrate metabolic process"/>
    <property type="evidence" value="ECO:0007669"/>
    <property type="project" value="TreeGrafter"/>
</dbReference>
<dbReference type="SUPFAM" id="SSF52266">
    <property type="entry name" value="SGNH hydrolase"/>
    <property type="match status" value="1"/>
</dbReference>
<protein>
    <recommendedName>
        <fullName evidence="3">Sialate O-acetylesterase domain-containing protein</fullName>
    </recommendedName>
</protein>
<dbReference type="PANTHER" id="PTHR22901:SF0">
    <property type="entry name" value="SIALATE O-ACETYLESTERASE"/>
    <property type="match status" value="1"/>
</dbReference>
<dbReference type="InParanoid" id="A0A6C2YU17"/>
<keyword evidence="1" id="KW-0378">Hydrolase</keyword>
<dbReference type="EMBL" id="LR593887">
    <property type="protein sequence ID" value="VTS07616.1"/>
    <property type="molecule type" value="Genomic_DNA"/>
</dbReference>